<evidence type="ECO:0000313" key="2">
    <source>
        <dbReference type="Proteomes" id="UP000521872"/>
    </source>
</evidence>
<organism evidence="1 2">
    <name type="scientific">Agrocybe pediades</name>
    <dbReference type="NCBI Taxonomy" id="84607"/>
    <lineage>
        <taxon>Eukaryota</taxon>
        <taxon>Fungi</taxon>
        <taxon>Dikarya</taxon>
        <taxon>Basidiomycota</taxon>
        <taxon>Agaricomycotina</taxon>
        <taxon>Agaricomycetes</taxon>
        <taxon>Agaricomycetidae</taxon>
        <taxon>Agaricales</taxon>
        <taxon>Agaricineae</taxon>
        <taxon>Strophariaceae</taxon>
        <taxon>Agrocybe</taxon>
    </lineage>
</organism>
<evidence type="ECO:0000313" key="1">
    <source>
        <dbReference type="EMBL" id="KAF4616788.1"/>
    </source>
</evidence>
<name>A0A8H4QTW3_9AGAR</name>
<keyword evidence="2" id="KW-1185">Reference proteome</keyword>
<sequence length="436" mass="48715">MEVKIQDRSGLQPYLPPELHELIINELEDEEDTLKHCALTCRLYMHPAQRLLFKVVVLQFRPESNPARKLLAILAQSPHIANFVRCLSLRGNTTGHGHWFTEVQTPVPDDNGIAEVLCALVNVTRLHIGGAQPLRTIFPPLSPASMAMVHSKCQSVLHLAVEYISDVPWAILTNLNSVESLYLNNVHFLPVVSGQPAFQSVDLRMSFPHLKRVSCSTLCMDGVESFLQFLVQPTARGGLESLSFNISNDWLSPSRADFQAVKAIIRNSAKTLKIVDVTLSTKLPVFLRNDEPIFNVLTMPLLEEISLTAVILNCETDLNFSPINLRWLSRHLETIPTCGRKFNKVSLHSIIIGASPAVIAAKLDNEGLKYFENLVLNVLLPQTHSVAVKFTLWRLYDDSREAETLIRQHLPALEARNLLKFIIAPIASLNHSGLTS</sequence>
<protein>
    <submittedName>
        <fullName evidence="1">Uncharacterized protein</fullName>
    </submittedName>
</protein>
<gene>
    <name evidence="1" type="ORF">D9613_008879</name>
</gene>
<dbReference type="EMBL" id="JAACJL010000031">
    <property type="protein sequence ID" value="KAF4616788.1"/>
    <property type="molecule type" value="Genomic_DNA"/>
</dbReference>
<reference evidence="1 2" key="1">
    <citation type="submission" date="2019-12" db="EMBL/GenBank/DDBJ databases">
        <authorList>
            <person name="Floudas D."/>
            <person name="Bentzer J."/>
            <person name="Ahren D."/>
            <person name="Johansson T."/>
            <person name="Persson P."/>
            <person name="Tunlid A."/>
        </authorList>
    </citation>
    <scope>NUCLEOTIDE SEQUENCE [LARGE SCALE GENOMIC DNA]</scope>
    <source>
        <strain evidence="1 2">CBS 102.39</strain>
    </source>
</reference>
<comment type="caution">
    <text evidence="1">The sequence shown here is derived from an EMBL/GenBank/DDBJ whole genome shotgun (WGS) entry which is preliminary data.</text>
</comment>
<dbReference type="Proteomes" id="UP000521872">
    <property type="component" value="Unassembled WGS sequence"/>
</dbReference>
<accession>A0A8H4QTW3</accession>
<proteinExistence type="predicted"/>
<dbReference type="AlphaFoldDB" id="A0A8H4QTW3"/>